<keyword evidence="2" id="KW-1185">Reference proteome</keyword>
<evidence type="ECO:0000313" key="2">
    <source>
        <dbReference type="Proteomes" id="UP001155163"/>
    </source>
</evidence>
<reference evidence="1 2" key="1">
    <citation type="journal article" date="2022" name="Int. J. Syst. Evol. Microbiol.">
        <title>Pseudomonas aegrilactucae sp. nov. and Pseudomonas morbosilactucae sp. nov., pathogens causing bacterial rot of lettuce in Japan.</title>
        <authorList>
            <person name="Sawada H."/>
            <person name="Fujikawa T."/>
            <person name="Satou M."/>
        </authorList>
    </citation>
    <scope>NUCLEOTIDE SEQUENCE [LARGE SCALE GENOMIC DNA]</scope>
    <source>
        <strain evidence="1 2">MAFF 302046</strain>
    </source>
</reference>
<comment type="caution">
    <text evidence="1">The sequence shown here is derived from an EMBL/GenBank/DDBJ whole genome shotgun (WGS) entry which is preliminary data.</text>
</comment>
<reference evidence="1 2" key="2">
    <citation type="journal article" date="2023" name="Plant Pathol.">
        <title>Dismantling and reorganizing Pseudomonas marginalis sensu#lato.</title>
        <authorList>
            <person name="Sawada H."/>
            <person name="Fujikawa T."/>
            <person name="Satou M."/>
        </authorList>
    </citation>
    <scope>NUCLEOTIDE SEQUENCE [LARGE SCALE GENOMIC DNA]</scope>
    <source>
        <strain evidence="1 2">MAFF 302046</strain>
    </source>
</reference>
<dbReference type="RefSeq" id="WP_268262638.1">
    <property type="nucleotide sequence ID" value="NZ_JALQCX010000033.1"/>
</dbReference>
<accession>A0ABT0JJC0</accession>
<evidence type="ECO:0000313" key="1">
    <source>
        <dbReference type="EMBL" id="MCK9815889.1"/>
    </source>
</evidence>
<organism evidence="1 2">
    <name type="scientific">Pseudomonas morbosilactucae</name>
    <dbReference type="NCBI Taxonomy" id="2938197"/>
    <lineage>
        <taxon>Bacteria</taxon>
        <taxon>Pseudomonadati</taxon>
        <taxon>Pseudomonadota</taxon>
        <taxon>Gammaproteobacteria</taxon>
        <taxon>Pseudomonadales</taxon>
        <taxon>Pseudomonadaceae</taxon>
        <taxon>Pseudomonas</taxon>
    </lineage>
</organism>
<proteinExistence type="predicted"/>
<dbReference type="Proteomes" id="UP001155163">
    <property type="component" value="Unassembled WGS sequence"/>
</dbReference>
<name>A0ABT0JJC0_9PSED</name>
<sequence>MENNDRSEFLRTRVTETEKKKFEDICAALGTKPAEQLRKHVLEFINAHSMHLKEEFTVHIFKPEGSEYPYDPGAWKIIIRLKNIDKNTPPVLFRFPKLENRVIHSDLGYFAALPIETGGHEICGILNNGIWTGHLYSNGISEQDNPTPIDTVRNALIEEVKKQLSLYFA</sequence>
<protein>
    <submittedName>
        <fullName evidence="1">Uncharacterized protein</fullName>
    </submittedName>
</protein>
<gene>
    <name evidence="1" type="ORF">M1B35_17585</name>
</gene>
<dbReference type="EMBL" id="JALQCX010000033">
    <property type="protein sequence ID" value="MCK9815889.1"/>
    <property type="molecule type" value="Genomic_DNA"/>
</dbReference>